<keyword evidence="1" id="KW-0863">Zinc-finger</keyword>
<dbReference type="GO" id="GO:0005524">
    <property type="term" value="F:ATP binding"/>
    <property type="evidence" value="ECO:0007669"/>
    <property type="project" value="InterPro"/>
</dbReference>
<feature type="compositionally biased region" description="Basic and acidic residues" evidence="2">
    <location>
        <begin position="33"/>
        <end position="47"/>
    </location>
</feature>
<sequence>MWTQTAGDKPEEGEDDVKSSCPLCPGRHTCYNGRDKGSRSREGELTPKTHPQFGLQATTRLHEAGIAGTLTFVRGVSRTQWANNLYETPSQPDTGGHAYTFLEFNPQDDFDDYMEFQELSQPSRSPAGPHPPPPPEPAPDSLASDLHSPEPTLSPSASTPLGGPSSSSKAMGAAGGQAAAAAVDTLAAGMSEINFEETGDEGYEFGQGNFTEHACGYCGVQNPGCIVRCNIPTCRKWFCQLWGNAWGSHIVNHVVRAEHKEVLLHKDSPLGESILECYNCGCRNVLLLGFTSAATRSGFVILCREPCLNVNVLRGMNCDLSQWRPIIDDGCFLPWFIKVPSEQEQLRAWQISDEQINKLEELWKNDEPQPVSLTHEEENELRLLLEDGLHLLHSDDMVRQYLLDRLFSSKATYEALETRFTFTCELEDDSDEDDDYVDDPQKTPDKKDDHVDNPDNNYGDRPGASNSYDGGYNGGKGDGDEGYDYGMKNIYKDDI</sequence>
<dbReference type="AlphaFoldDB" id="A0A8J5F459"/>
<feature type="region of interest" description="Disordered" evidence="2">
    <location>
        <begin position="1"/>
        <end position="52"/>
    </location>
</feature>
<evidence type="ECO:0000313" key="4">
    <source>
        <dbReference type="EMBL" id="KAG6479790.1"/>
    </source>
</evidence>
<proteinExistence type="predicted"/>
<dbReference type="Pfam" id="PF09416">
    <property type="entry name" value="UPF1_Zn_bind"/>
    <property type="match status" value="1"/>
</dbReference>
<dbReference type="Proteomes" id="UP000734854">
    <property type="component" value="Unassembled WGS sequence"/>
</dbReference>
<keyword evidence="1" id="KW-0862">Zinc</keyword>
<organism evidence="4 5">
    <name type="scientific">Zingiber officinale</name>
    <name type="common">Ginger</name>
    <name type="synonym">Amomum zingiber</name>
    <dbReference type="NCBI Taxonomy" id="94328"/>
    <lineage>
        <taxon>Eukaryota</taxon>
        <taxon>Viridiplantae</taxon>
        <taxon>Streptophyta</taxon>
        <taxon>Embryophyta</taxon>
        <taxon>Tracheophyta</taxon>
        <taxon>Spermatophyta</taxon>
        <taxon>Magnoliopsida</taxon>
        <taxon>Liliopsida</taxon>
        <taxon>Zingiberales</taxon>
        <taxon>Zingiberaceae</taxon>
        <taxon>Zingiber</taxon>
    </lineage>
</organism>
<accession>A0A8J5F459</accession>
<evidence type="ECO:0000256" key="2">
    <source>
        <dbReference type="SAM" id="MobiDB-lite"/>
    </source>
</evidence>
<gene>
    <name evidence="4" type="ORF">ZIOFF_063264</name>
</gene>
<dbReference type="GO" id="GO:0003723">
    <property type="term" value="F:RNA binding"/>
    <property type="evidence" value="ECO:0007669"/>
    <property type="project" value="InterPro"/>
</dbReference>
<reference evidence="4 5" key="1">
    <citation type="submission" date="2020-08" db="EMBL/GenBank/DDBJ databases">
        <title>Plant Genome Project.</title>
        <authorList>
            <person name="Zhang R.-G."/>
        </authorList>
    </citation>
    <scope>NUCLEOTIDE SEQUENCE [LARGE SCALE GENOMIC DNA]</scope>
    <source>
        <tissue evidence="4">Rhizome</tissue>
    </source>
</reference>
<protein>
    <recommendedName>
        <fullName evidence="3">Upf1 domain-containing protein</fullName>
    </recommendedName>
</protein>
<feature type="compositionally biased region" description="Basic and acidic residues" evidence="2">
    <location>
        <begin position="439"/>
        <end position="453"/>
    </location>
</feature>
<dbReference type="InterPro" id="IPR018999">
    <property type="entry name" value="UPF1_CH/ZBD"/>
</dbReference>
<dbReference type="GO" id="GO:0008270">
    <property type="term" value="F:zinc ion binding"/>
    <property type="evidence" value="ECO:0007669"/>
    <property type="project" value="UniProtKB-UniRule"/>
</dbReference>
<dbReference type="GO" id="GO:0000184">
    <property type="term" value="P:nuclear-transcribed mRNA catabolic process, nonsense-mediated decay"/>
    <property type="evidence" value="ECO:0007669"/>
    <property type="project" value="InterPro"/>
</dbReference>
<dbReference type="CDD" id="cd21400">
    <property type="entry name" value="ZBD_UPF1-like"/>
    <property type="match status" value="1"/>
</dbReference>
<feature type="region of interest" description="Disordered" evidence="2">
    <location>
        <begin position="118"/>
        <end position="172"/>
    </location>
</feature>
<dbReference type="GO" id="GO:0003724">
    <property type="term" value="F:RNA helicase activity"/>
    <property type="evidence" value="ECO:0007669"/>
    <property type="project" value="InterPro"/>
</dbReference>
<evidence type="ECO:0000256" key="1">
    <source>
        <dbReference type="PROSITE-ProRule" id="PRU01341"/>
    </source>
</evidence>
<name>A0A8J5F459_ZINOF</name>
<feature type="region of interest" description="Disordered" evidence="2">
    <location>
        <begin position="428"/>
        <end position="485"/>
    </location>
</feature>
<dbReference type="GO" id="GO:0005737">
    <property type="term" value="C:cytoplasm"/>
    <property type="evidence" value="ECO:0007669"/>
    <property type="project" value="InterPro"/>
</dbReference>
<feature type="compositionally biased region" description="Pro residues" evidence="2">
    <location>
        <begin position="128"/>
        <end position="138"/>
    </location>
</feature>
<dbReference type="PROSITE" id="PS51997">
    <property type="entry name" value="UPF1_CH_RICH"/>
    <property type="match status" value="1"/>
</dbReference>
<evidence type="ECO:0000313" key="5">
    <source>
        <dbReference type="Proteomes" id="UP000734854"/>
    </source>
</evidence>
<feature type="compositionally biased region" description="Low complexity" evidence="2">
    <location>
        <begin position="162"/>
        <end position="172"/>
    </location>
</feature>
<feature type="region of interest" description="C4" evidence="1">
    <location>
        <begin position="277"/>
        <end position="307"/>
    </location>
</feature>
<keyword evidence="1" id="KW-0479">Metal-binding</keyword>
<comment type="caution">
    <text evidence="4">The sequence shown here is derived from an EMBL/GenBank/DDBJ whole genome shotgun (WGS) entry which is preliminary data.</text>
</comment>
<feature type="compositionally biased region" description="Acidic residues" evidence="2">
    <location>
        <begin position="428"/>
        <end position="438"/>
    </location>
</feature>
<evidence type="ECO:0000259" key="3">
    <source>
        <dbReference type="PROSITE" id="PS51997"/>
    </source>
</evidence>
<feature type="domain" description="Upf1" evidence="3">
    <location>
        <begin position="207"/>
        <end position="366"/>
    </location>
</feature>
<keyword evidence="5" id="KW-1185">Reference proteome</keyword>
<comment type="caution">
    <text evidence="1">Lacks conserved residue(s) required for the propagation of feature annotation.</text>
</comment>
<dbReference type="EMBL" id="JACMSC010000017">
    <property type="protein sequence ID" value="KAG6479790.1"/>
    <property type="molecule type" value="Genomic_DNA"/>
</dbReference>